<keyword evidence="5" id="KW-0732">Signal</keyword>
<dbReference type="OrthoDB" id="9794322at2"/>
<dbReference type="InterPro" id="IPR009056">
    <property type="entry name" value="Cyt_c-like_dom"/>
</dbReference>
<evidence type="ECO:0000256" key="1">
    <source>
        <dbReference type="ARBA" id="ARBA00001931"/>
    </source>
</evidence>
<dbReference type="PANTHER" id="PTHR32303">
    <property type="entry name" value="QUINOPROTEIN ALCOHOL DEHYDROGENASE (CYTOCHROME C)"/>
    <property type="match status" value="1"/>
</dbReference>
<dbReference type="GO" id="GO:0048038">
    <property type="term" value="F:quinone binding"/>
    <property type="evidence" value="ECO:0007669"/>
    <property type="project" value="InterPro"/>
</dbReference>
<dbReference type="AlphaFoldDB" id="A0A512BGP5"/>
<comment type="similarity">
    <text evidence="2">Belongs to the bacterial PQQ dehydrogenase family.</text>
</comment>
<dbReference type="InterPro" id="IPR011047">
    <property type="entry name" value="Quinoprotein_ADH-like_sf"/>
</dbReference>
<dbReference type="GO" id="GO:0016020">
    <property type="term" value="C:membrane"/>
    <property type="evidence" value="ECO:0007669"/>
    <property type="project" value="InterPro"/>
</dbReference>
<dbReference type="CDD" id="cd10280">
    <property type="entry name" value="PQQ_mGDH"/>
    <property type="match status" value="1"/>
</dbReference>
<dbReference type="InterPro" id="IPR018391">
    <property type="entry name" value="PQQ_b-propeller_rpt"/>
</dbReference>
<evidence type="ECO:0000256" key="3">
    <source>
        <dbReference type="ARBA" id="ARBA00022617"/>
    </source>
</evidence>
<evidence type="ECO:0000256" key="6">
    <source>
        <dbReference type="ARBA" id="ARBA00023002"/>
    </source>
</evidence>
<proteinExistence type="inferred from homology"/>
<dbReference type="InterPro" id="IPR017511">
    <property type="entry name" value="PQQ_mDH"/>
</dbReference>
<dbReference type="GO" id="GO:0020037">
    <property type="term" value="F:heme binding"/>
    <property type="evidence" value="ECO:0007669"/>
    <property type="project" value="InterPro"/>
</dbReference>
<evidence type="ECO:0000256" key="5">
    <source>
        <dbReference type="ARBA" id="ARBA00022729"/>
    </source>
</evidence>
<dbReference type="GO" id="GO:0046872">
    <property type="term" value="F:metal ion binding"/>
    <property type="evidence" value="ECO:0007669"/>
    <property type="project" value="UniProtKB-KW"/>
</dbReference>
<keyword evidence="11" id="KW-1185">Reference proteome</keyword>
<dbReference type="PANTHER" id="PTHR32303:SF4">
    <property type="entry name" value="QUINOPROTEIN GLUCOSE DEHYDROGENASE"/>
    <property type="match status" value="1"/>
</dbReference>
<feature type="domain" description="Cytochrome c" evidence="9">
    <location>
        <begin position="491"/>
        <end position="568"/>
    </location>
</feature>
<evidence type="ECO:0000256" key="2">
    <source>
        <dbReference type="ARBA" id="ARBA00008156"/>
    </source>
</evidence>
<gene>
    <name evidence="10" type="ORF">SAE01_36320</name>
</gene>
<keyword evidence="4 8" id="KW-0479">Metal-binding</keyword>
<dbReference type="PROSITE" id="PS51007">
    <property type="entry name" value="CYTC"/>
    <property type="match status" value="1"/>
</dbReference>
<evidence type="ECO:0000256" key="4">
    <source>
        <dbReference type="ARBA" id="ARBA00022723"/>
    </source>
</evidence>
<comment type="cofactor">
    <cofactor evidence="1">
        <name>pyrroloquinoline quinone</name>
        <dbReference type="ChEBI" id="CHEBI:58442"/>
    </cofactor>
</comment>
<evidence type="ECO:0000313" key="10">
    <source>
        <dbReference type="EMBL" id="GEO11136.1"/>
    </source>
</evidence>
<keyword evidence="6" id="KW-0560">Oxidoreductase</keyword>
<keyword evidence="7 8" id="KW-0408">Iron</keyword>
<dbReference type="InterPro" id="IPR036909">
    <property type="entry name" value="Cyt_c-like_dom_sf"/>
</dbReference>
<dbReference type="GO" id="GO:0009055">
    <property type="term" value="F:electron transfer activity"/>
    <property type="evidence" value="ECO:0007669"/>
    <property type="project" value="InterPro"/>
</dbReference>
<dbReference type="Pfam" id="PF13442">
    <property type="entry name" value="Cytochrome_CBB3"/>
    <property type="match status" value="1"/>
</dbReference>
<dbReference type="Pfam" id="PF01011">
    <property type="entry name" value="PQQ"/>
    <property type="match status" value="2"/>
</dbReference>
<comment type="caution">
    <text evidence="10">The sequence shown here is derived from an EMBL/GenBank/DDBJ whole genome shotgun (WGS) entry which is preliminary data.</text>
</comment>
<dbReference type="Gene3D" id="2.140.10.10">
    <property type="entry name" value="Quinoprotein alcohol dehydrogenase-like superfamily"/>
    <property type="match status" value="2"/>
</dbReference>
<dbReference type="GO" id="GO:0008876">
    <property type="term" value="F:quinoprotein glucose dehydrogenase activity"/>
    <property type="evidence" value="ECO:0007669"/>
    <property type="project" value="TreeGrafter"/>
</dbReference>
<keyword evidence="3 8" id="KW-0349">Heme</keyword>
<accession>A0A512BGP5</accession>
<organism evidence="10 11">
    <name type="scientific">Segetibacter aerophilus</name>
    <dbReference type="NCBI Taxonomy" id="670293"/>
    <lineage>
        <taxon>Bacteria</taxon>
        <taxon>Pseudomonadati</taxon>
        <taxon>Bacteroidota</taxon>
        <taxon>Chitinophagia</taxon>
        <taxon>Chitinophagales</taxon>
        <taxon>Chitinophagaceae</taxon>
        <taxon>Segetibacter</taxon>
    </lineage>
</organism>
<evidence type="ECO:0000259" key="9">
    <source>
        <dbReference type="PROSITE" id="PS51007"/>
    </source>
</evidence>
<name>A0A512BGP5_9BACT</name>
<evidence type="ECO:0000256" key="8">
    <source>
        <dbReference type="PROSITE-ProRule" id="PRU00433"/>
    </source>
</evidence>
<dbReference type="SUPFAM" id="SSF46626">
    <property type="entry name" value="Cytochrome c"/>
    <property type="match status" value="1"/>
</dbReference>
<sequence length="724" mass="79019">MADVGINRIARLHRFPFQVLLVAGLLLCCFHQPIKNLASTKSTAKNPTYTNWTEYNGDGNRSHYSTIGEITKDNIGKLKVAWEYSSGGADDQGNRSQIQCNPIIIDRILYGVSANTQVFALDAANGKELWRTNLTDNGGTTSRGVTYFADNLSKTIFFGAGKYLYALDAETGKAVMSFGDSGRIDLKNGLEQPGSDNYAVSNTPNTIYENLIITGVRVSESETAMLGDIRAFDVHTGKLAWTFRTIPAKSDLGYSSWSPNPRQSMGGANSWAGMAIDRERGIVYIPTGSAAFDFYGGNRVGNNLFANCLLALDAATGRRLWHYQLVHHDIWDRDPPAPPNLVTVTSNGRKIAAVAQITKQGYVYVFNRVTGEPIFKIEEKAFSTKAIAGEHPSLTQPIPVKPAPFTRQTFTEKDFNSFVADKDSLVQILKQAKTGSIYLPVTKAMTIIYPGTDGGAQWGGAATDPEGILYVPAKELPCYTSLKNVDNSGDNATVTGATLYNNLCSSCHGKDRSGTHDGSYPSLIGVEKRLSSAAILNILSKGKGMMSSYSHISIEQRKAITDFILNKKTTVKFEKGKMPLKKVPYQMTGYNRWYDKNGYPVNTPPWGTLTAIDLNTGQHKWQVPLGEYKELVDKGIPPTGTDNYGGPLVTSSGLIFIAATRDEKFRAFDKRTGKIVWQTQLPAAGYASPSTYAINGKQYIVIACGGGKLKTKSGDKYVAFALQD</sequence>
<dbReference type="InterPro" id="IPR002372">
    <property type="entry name" value="PQQ_rpt_dom"/>
</dbReference>
<evidence type="ECO:0000313" key="11">
    <source>
        <dbReference type="Proteomes" id="UP000321513"/>
    </source>
</evidence>
<dbReference type="Proteomes" id="UP000321513">
    <property type="component" value="Unassembled WGS sequence"/>
</dbReference>
<evidence type="ECO:0000256" key="7">
    <source>
        <dbReference type="ARBA" id="ARBA00023004"/>
    </source>
</evidence>
<dbReference type="EMBL" id="BJYT01000016">
    <property type="protein sequence ID" value="GEO11136.1"/>
    <property type="molecule type" value="Genomic_DNA"/>
</dbReference>
<dbReference type="SMART" id="SM00564">
    <property type="entry name" value="PQQ"/>
    <property type="match status" value="6"/>
</dbReference>
<dbReference type="SUPFAM" id="SSF50998">
    <property type="entry name" value="Quinoprotein alcohol dehydrogenase-like"/>
    <property type="match status" value="1"/>
</dbReference>
<reference evidence="10 11" key="1">
    <citation type="submission" date="2019-07" db="EMBL/GenBank/DDBJ databases">
        <title>Whole genome shotgun sequence of Segetibacter aerophilus NBRC 106135.</title>
        <authorList>
            <person name="Hosoyama A."/>
            <person name="Uohara A."/>
            <person name="Ohji S."/>
            <person name="Ichikawa N."/>
        </authorList>
    </citation>
    <scope>NUCLEOTIDE SEQUENCE [LARGE SCALE GENOMIC DNA]</scope>
    <source>
        <strain evidence="10 11">NBRC 106135</strain>
    </source>
</reference>
<protein>
    <recommendedName>
        <fullName evidence="9">Cytochrome c domain-containing protein</fullName>
    </recommendedName>
</protein>
<dbReference type="RefSeq" id="WP_147205245.1">
    <property type="nucleotide sequence ID" value="NZ_BJYT01000016.1"/>
</dbReference>